<comment type="caution">
    <text evidence="1">The sequence shown here is derived from an EMBL/GenBank/DDBJ whole genome shotgun (WGS) entry which is preliminary data.</text>
</comment>
<proteinExistence type="predicted"/>
<sequence length="107" mass="12493">MVYVNILIINKDKSNIQKIKFLLSNNKNIKIFQAQSIKDSLLIVIKNSIDIIICDFQISYLGNLEIIKLLEKNSINKNISIFIDTVLEITEINNKIFKTNKRKMKCY</sequence>
<dbReference type="AlphaFoldDB" id="A0AA94JWR5"/>
<dbReference type="Proteomes" id="UP000290378">
    <property type="component" value="Unassembled WGS sequence"/>
</dbReference>
<name>A0AA94JWR5_9BACT</name>
<reference evidence="1 2" key="1">
    <citation type="submission" date="2017-09" db="EMBL/GenBank/DDBJ databases">
        <title>Genomics of the genus Arcobacter.</title>
        <authorList>
            <person name="Perez-Cataluna A."/>
            <person name="Figueras M.J."/>
            <person name="Salas-Masso N."/>
        </authorList>
    </citation>
    <scope>NUCLEOTIDE SEQUENCE [LARGE SCALE GENOMIC DNA]</scope>
    <source>
        <strain evidence="1 2">CECT 7834</strain>
    </source>
</reference>
<gene>
    <name evidence="1" type="ORF">CP963_10900</name>
</gene>
<dbReference type="Gene3D" id="3.40.50.2300">
    <property type="match status" value="1"/>
</dbReference>
<dbReference type="EMBL" id="NXII01000017">
    <property type="protein sequence ID" value="RXI38905.1"/>
    <property type="molecule type" value="Genomic_DNA"/>
</dbReference>
<keyword evidence="2" id="KW-1185">Reference proteome</keyword>
<organism evidence="1 2">
    <name type="scientific">Arcobacter cloacae</name>
    <dbReference type="NCBI Taxonomy" id="1054034"/>
    <lineage>
        <taxon>Bacteria</taxon>
        <taxon>Pseudomonadati</taxon>
        <taxon>Campylobacterota</taxon>
        <taxon>Epsilonproteobacteria</taxon>
        <taxon>Campylobacterales</taxon>
        <taxon>Arcobacteraceae</taxon>
        <taxon>Arcobacter</taxon>
    </lineage>
</organism>
<evidence type="ECO:0000313" key="1">
    <source>
        <dbReference type="EMBL" id="RXI38905.1"/>
    </source>
</evidence>
<protein>
    <recommendedName>
        <fullName evidence="3">Response regulatory domain-containing protein</fullName>
    </recommendedName>
</protein>
<dbReference type="SUPFAM" id="SSF52172">
    <property type="entry name" value="CheY-like"/>
    <property type="match status" value="1"/>
</dbReference>
<dbReference type="InterPro" id="IPR011006">
    <property type="entry name" value="CheY-like_superfamily"/>
</dbReference>
<evidence type="ECO:0008006" key="3">
    <source>
        <dbReference type="Google" id="ProtNLM"/>
    </source>
</evidence>
<evidence type="ECO:0000313" key="2">
    <source>
        <dbReference type="Proteomes" id="UP000290378"/>
    </source>
</evidence>
<accession>A0AA94JWR5</accession>